<dbReference type="GO" id="GO:0031177">
    <property type="term" value="F:phosphopantetheine binding"/>
    <property type="evidence" value="ECO:0007669"/>
    <property type="project" value="TreeGrafter"/>
</dbReference>
<sequence>MTETTNASTQLDEKRLELLRRKIAERGLARPEAEAAVPTFDEPRMSGGQHRMWFVQSVDPDSALLNVCVSYRVTGTVDVARLGDAVKAVAARHPVLHTTYETDTDGVPYPVIREDLRPDWAEHDLSGLTDQSRRLRLDVLAQRDFCRPFDLAKDSPLRVTVARLAADELMLLFTAHHIAWDDGSWAPFFADLTRAYSDPDGFAAAPAARAPAVHPAFTDAPNHQEDAEYWRPLIANLPEPLELPGPNGSVVPSTWRAQRTTTRLSSDIAERVAALARETGATPYMVLMSAFAALIQRYTQSNDFLVAVPVLNRGVGTEDAIGYYGNTVIIRLQPHSHQTFRELLTQTRDSAVGAFAHARADLDWLVRESNPDRRRGADRMTRVSFGQRDADGPGFCPPGV</sequence>
<dbReference type="AlphaFoldDB" id="A0A7I7QH30"/>
<dbReference type="Proteomes" id="UP000467130">
    <property type="component" value="Chromosome"/>
</dbReference>
<dbReference type="GO" id="GO:0005829">
    <property type="term" value="C:cytosol"/>
    <property type="evidence" value="ECO:0007669"/>
    <property type="project" value="TreeGrafter"/>
</dbReference>
<accession>A0A7I7QH30</accession>
<dbReference type="KEGG" id="msto:MSTO_57560"/>
<organism evidence="2 3">
    <name type="scientific">Mycobacterium stomatepiae</name>
    <dbReference type="NCBI Taxonomy" id="470076"/>
    <lineage>
        <taxon>Bacteria</taxon>
        <taxon>Bacillati</taxon>
        <taxon>Actinomycetota</taxon>
        <taxon>Actinomycetes</taxon>
        <taxon>Mycobacteriales</taxon>
        <taxon>Mycobacteriaceae</taxon>
        <taxon>Mycobacterium</taxon>
        <taxon>Mycobacterium simiae complex</taxon>
    </lineage>
</organism>
<dbReference type="Gene3D" id="3.30.559.10">
    <property type="entry name" value="Chloramphenicol acetyltransferase-like domain"/>
    <property type="match status" value="1"/>
</dbReference>
<evidence type="ECO:0000313" key="2">
    <source>
        <dbReference type="EMBL" id="BBY25551.1"/>
    </source>
</evidence>
<name>A0A7I7QH30_9MYCO</name>
<dbReference type="EMBL" id="AP022587">
    <property type="protein sequence ID" value="BBY25551.1"/>
    <property type="molecule type" value="Genomic_DNA"/>
</dbReference>
<dbReference type="InterPro" id="IPR001242">
    <property type="entry name" value="Condensation_dom"/>
</dbReference>
<dbReference type="Pfam" id="PF00668">
    <property type="entry name" value="Condensation"/>
    <property type="match status" value="1"/>
</dbReference>
<reference evidence="2 3" key="1">
    <citation type="journal article" date="2019" name="Emerg. Microbes Infect.">
        <title>Comprehensive subspecies identification of 175 nontuberculous mycobacteria species based on 7547 genomic profiles.</title>
        <authorList>
            <person name="Matsumoto Y."/>
            <person name="Kinjo T."/>
            <person name="Motooka D."/>
            <person name="Nabeya D."/>
            <person name="Jung N."/>
            <person name="Uechi K."/>
            <person name="Horii T."/>
            <person name="Iida T."/>
            <person name="Fujita J."/>
            <person name="Nakamura S."/>
        </authorList>
    </citation>
    <scope>NUCLEOTIDE SEQUENCE [LARGE SCALE GENOMIC DNA]</scope>
    <source>
        <strain evidence="2 3">JCM 17783</strain>
    </source>
</reference>
<dbReference type="PANTHER" id="PTHR45527">
    <property type="entry name" value="NONRIBOSOMAL PEPTIDE SYNTHETASE"/>
    <property type="match status" value="1"/>
</dbReference>
<protein>
    <recommendedName>
        <fullName evidence="1">Condensation domain-containing protein</fullName>
    </recommendedName>
</protein>
<dbReference type="GO" id="GO:0009239">
    <property type="term" value="P:enterobactin biosynthetic process"/>
    <property type="evidence" value="ECO:0007669"/>
    <property type="project" value="TreeGrafter"/>
</dbReference>
<dbReference type="PANTHER" id="PTHR45527:SF1">
    <property type="entry name" value="FATTY ACID SYNTHASE"/>
    <property type="match status" value="1"/>
</dbReference>
<dbReference type="GO" id="GO:0008610">
    <property type="term" value="P:lipid biosynthetic process"/>
    <property type="evidence" value="ECO:0007669"/>
    <property type="project" value="UniProtKB-ARBA"/>
</dbReference>
<evidence type="ECO:0000313" key="3">
    <source>
        <dbReference type="Proteomes" id="UP000467130"/>
    </source>
</evidence>
<dbReference type="InterPro" id="IPR023213">
    <property type="entry name" value="CAT-like_dom_sf"/>
</dbReference>
<dbReference type="GO" id="GO:0043041">
    <property type="term" value="P:amino acid activation for nonribosomal peptide biosynthetic process"/>
    <property type="evidence" value="ECO:0007669"/>
    <property type="project" value="TreeGrafter"/>
</dbReference>
<proteinExistence type="predicted"/>
<dbReference type="Gene3D" id="3.30.559.30">
    <property type="entry name" value="Nonribosomal peptide synthetase, condensation domain"/>
    <property type="match status" value="1"/>
</dbReference>
<keyword evidence="3" id="KW-1185">Reference proteome</keyword>
<gene>
    <name evidence="2" type="ORF">MSTO_57560</name>
</gene>
<evidence type="ECO:0000259" key="1">
    <source>
        <dbReference type="Pfam" id="PF00668"/>
    </source>
</evidence>
<dbReference type="SUPFAM" id="SSF52777">
    <property type="entry name" value="CoA-dependent acyltransferases"/>
    <property type="match status" value="2"/>
</dbReference>
<feature type="domain" description="Condensation" evidence="1">
    <location>
        <begin position="47"/>
        <end position="375"/>
    </location>
</feature>
<dbReference type="GO" id="GO:0047527">
    <property type="term" value="F:2,3-dihydroxybenzoate-serine ligase activity"/>
    <property type="evidence" value="ECO:0007669"/>
    <property type="project" value="TreeGrafter"/>
</dbReference>
<dbReference type="GO" id="GO:0009366">
    <property type="term" value="C:enterobactin synthetase complex"/>
    <property type="evidence" value="ECO:0007669"/>
    <property type="project" value="TreeGrafter"/>
</dbReference>